<name>A0A9P5XVK7_9AGAR</name>
<evidence type="ECO:0000256" key="1">
    <source>
        <dbReference type="ARBA" id="ARBA00022679"/>
    </source>
</evidence>
<keyword evidence="3 6" id="KW-0418">Kinase</keyword>
<reference evidence="6" key="1">
    <citation type="submission" date="2020-11" db="EMBL/GenBank/DDBJ databases">
        <authorList>
            <consortium name="DOE Joint Genome Institute"/>
            <person name="Ahrendt S."/>
            <person name="Riley R."/>
            <person name="Andreopoulos W."/>
            <person name="Labutti K."/>
            <person name="Pangilinan J."/>
            <person name="Ruiz-Duenas F.J."/>
            <person name="Barrasa J.M."/>
            <person name="Sanchez-Garcia M."/>
            <person name="Camarero S."/>
            <person name="Miyauchi S."/>
            <person name="Serrano A."/>
            <person name="Linde D."/>
            <person name="Babiker R."/>
            <person name="Drula E."/>
            <person name="Ayuso-Fernandez I."/>
            <person name="Pacheco R."/>
            <person name="Padilla G."/>
            <person name="Ferreira P."/>
            <person name="Barriuso J."/>
            <person name="Kellner H."/>
            <person name="Castanera R."/>
            <person name="Alfaro M."/>
            <person name="Ramirez L."/>
            <person name="Pisabarro A.G."/>
            <person name="Kuo A."/>
            <person name="Tritt A."/>
            <person name="Lipzen A."/>
            <person name="He G."/>
            <person name="Yan M."/>
            <person name="Ng V."/>
            <person name="Cullen D."/>
            <person name="Martin F."/>
            <person name="Rosso M.-N."/>
            <person name="Henrissat B."/>
            <person name="Hibbett D."/>
            <person name="Martinez A.T."/>
            <person name="Grigoriev I.V."/>
        </authorList>
    </citation>
    <scope>NUCLEOTIDE SEQUENCE</scope>
    <source>
        <strain evidence="6">CBS 247.69</strain>
    </source>
</reference>
<proteinExistence type="predicted"/>
<protein>
    <submittedName>
        <fullName evidence="6">Kinase-like domain-containing protein</fullName>
    </submittedName>
</protein>
<dbReference type="SUPFAM" id="SSF56112">
    <property type="entry name" value="Protein kinase-like (PK-like)"/>
    <property type="match status" value="1"/>
</dbReference>
<dbReference type="Proteomes" id="UP000807353">
    <property type="component" value="Unassembled WGS sequence"/>
</dbReference>
<evidence type="ECO:0000259" key="5">
    <source>
        <dbReference type="PROSITE" id="PS50011"/>
    </source>
</evidence>
<sequence length="292" mass="32839">RLVVKLSNLSGVVPVSLIIHGIILRDKEAVFGGGFADIYKASYKGQEVAMKRMRVFQRGPEQHKMHQAFCKEAILWKSFNHPNVLPFLGVDSSVFPPNLCMVSPWMHCGTILRHLSENWGVNIDKLIDEIAQGLGYLHSQKVVHGDLRGNNILINDRWEACLADFGLSIISDATLSKESSNRHGSVRWMAPELLQPEAFELDRFVRTTASDIYAFGCVCLEVYTGKPPFVDVVHEPAVMFGVLEGKRPVQPSSDAGRPISNNVWSLIEQCWSQEPSARPSTRRVIEIMEEWK</sequence>
<comment type="caution">
    <text evidence="6">The sequence shown here is derived from an EMBL/GenBank/DDBJ whole genome shotgun (WGS) entry which is preliminary data.</text>
</comment>
<keyword evidence="7" id="KW-1185">Reference proteome</keyword>
<evidence type="ECO:0000256" key="3">
    <source>
        <dbReference type="ARBA" id="ARBA00022777"/>
    </source>
</evidence>
<dbReference type="PROSITE" id="PS50011">
    <property type="entry name" value="PROTEIN_KINASE_DOM"/>
    <property type="match status" value="1"/>
</dbReference>
<dbReference type="PIRSF" id="PIRSF000654">
    <property type="entry name" value="Integrin-linked_kinase"/>
    <property type="match status" value="1"/>
</dbReference>
<dbReference type="GO" id="GO:0005524">
    <property type="term" value="F:ATP binding"/>
    <property type="evidence" value="ECO:0007669"/>
    <property type="project" value="UniProtKB-KW"/>
</dbReference>
<dbReference type="InterPro" id="IPR001245">
    <property type="entry name" value="Ser-Thr/Tyr_kinase_cat_dom"/>
</dbReference>
<feature type="domain" description="Protein kinase" evidence="5">
    <location>
        <begin position="24"/>
        <end position="292"/>
    </location>
</feature>
<dbReference type="PANTHER" id="PTHR44329">
    <property type="entry name" value="SERINE/THREONINE-PROTEIN KINASE TNNI3K-RELATED"/>
    <property type="match status" value="1"/>
</dbReference>
<keyword evidence="1" id="KW-0808">Transferase</keyword>
<feature type="non-terminal residue" evidence="6">
    <location>
        <position position="1"/>
    </location>
</feature>
<dbReference type="InterPro" id="IPR008266">
    <property type="entry name" value="Tyr_kinase_AS"/>
</dbReference>
<dbReference type="Gene3D" id="1.10.510.10">
    <property type="entry name" value="Transferase(Phosphotransferase) domain 1"/>
    <property type="match status" value="1"/>
</dbReference>
<evidence type="ECO:0000313" key="6">
    <source>
        <dbReference type="EMBL" id="KAF9457392.1"/>
    </source>
</evidence>
<evidence type="ECO:0000313" key="7">
    <source>
        <dbReference type="Proteomes" id="UP000807353"/>
    </source>
</evidence>
<dbReference type="EMBL" id="MU150373">
    <property type="protein sequence ID" value="KAF9457392.1"/>
    <property type="molecule type" value="Genomic_DNA"/>
</dbReference>
<dbReference type="InterPro" id="IPR011009">
    <property type="entry name" value="Kinase-like_dom_sf"/>
</dbReference>
<dbReference type="OrthoDB" id="10261027at2759"/>
<keyword evidence="4" id="KW-0067">ATP-binding</keyword>
<organism evidence="6 7">
    <name type="scientific">Collybia nuda</name>
    <dbReference type="NCBI Taxonomy" id="64659"/>
    <lineage>
        <taxon>Eukaryota</taxon>
        <taxon>Fungi</taxon>
        <taxon>Dikarya</taxon>
        <taxon>Basidiomycota</taxon>
        <taxon>Agaricomycotina</taxon>
        <taxon>Agaricomycetes</taxon>
        <taxon>Agaricomycetidae</taxon>
        <taxon>Agaricales</taxon>
        <taxon>Tricholomatineae</taxon>
        <taxon>Clitocybaceae</taxon>
        <taxon>Collybia</taxon>
    </lineage>
</organism>
<keyword evidence="2" id="KW-0547">Nucleotide-binding</keyword>
<dbReference type="GO" id="GO:0004674">
    <property type="term" value="F:protein serine/threonine kinase activity"/>
    <property type="evidence" value="ECO:0007669"/>
    <property type="project" value="TreeGrafter"/>
</dbReference>
<dbReference type="AlphaFoldDB" id="A0A9P5XVK7"/>
<evidence type="ECO:0000256" key="4">
    <source>
        <dbReference type="ARBA" id="ARBA00022840"/>
    </source>
</evidence>
<dbReference type="InterPro" id="IPR051681">
    <property type="entry name" value="Ser/Thr_Kinases-Pseudokinases"/>
</dbReference>
<gene>
    <name evidence="6" type="ORF">BDZ94DRAFT_1175671</name>
</gene>
<dbReference type="InterPro" id="IPR000719">
    <property type="entry name" value="Prot_kinase_dom"/>
</dbReference>
<dbReference type="Pfam" id="PF07714">
    <property type="entry name" value="PK_Tyr_Ser-Thr"/>
    <property type="match status" value="1"/>
</dbReference>
<evidence type="ECO:0000256" key="2">
    <source>
        <dbReference type="ARBA" id="ARBA00022741"/>
    </source>
</evidence>
<dbReference type="PROSITE" id="PS00109">
    <property type="entry name" value="PROTEIN_KINASE_TYR"/>
    <property type="match status" value="1"/>
</dbReference>
<accession>A0A9P5XVK7</accession>
<dbReference type="PANTHER" id="PTHR44329:SF288">
    <property type="entry name" value="MITOGEN-ACTIVATED PROTEIN KINASE KINASE KINASE 20"/>
    <property type="match status" value="1"/>
</dbReference>